<dbReference type="GeneID" id="75518548"/>
<dbReference type="InterPro" id="IPR034804">
    <property type="entry name" value="SQR/QFR_C/D"/>
</dbReference>
<reference evidence="4" key="1">
    <citation type="submission" date="2022-03" db="EMBL/GenBank/DDBJ databases">
        <title>The complete organellar genomes of the entheogenic plant Psychotria viridis Ruiz &amp; Pav. (Rubiaceae).</title>
        <authorList>
            <person name="Varani A.M."/>
            <person name="Silva S.R."/>
            <person name="Lopes S.S.S."/>
            <person name="Barbosa J.B.F."/>
            <person name="Oliveira D.R."/>
            <person name="Correa M.A."/>
            <person name="Moraes A.P."/>
            <person name="Miranda V.F.O."/>
            <person name="Prosdocimi F."/>
        </authorList>
    </citation>
    <scope>NUCLEOTIDE SEQUENCE</scope>
</reference>
<dbReference type="PANTHER" id="PTHR36358">
    <property type="entry name" value="SUCCINATE DEHYDROGENASE SUBUNIT 4, MITOCHONDRIAL"/>
    <property type="match status" value="1"/>
</dbReference>
<dbReference type="GO" id="GO:0005743">
    <property type="term" value="C:mitochondrial inner membrane"/>
    <property type="evidence" value="ECO:0007669"/>
    <property type="project" value="UniProtKB-SubCell"/>
</dbReference>
<gene>
    <name evidence="4" type="primary">sdh4</name>
</gene>
<feature type="transmembrane region" description="Helical" evidence="3">
    <location>
        <begin position="97"/>
        <end position="120"/>
    </location>
</feature>
<dbReference type="PANTHER" id="PTHR36358:SF1">
    <property type="entry name" value="SUCCINATE DEHYDROGENASE SUBUNIT 4, MITOCHONDRIAL"/>
    <property type="match status" value="1"/>
</dbReference>
<evidence type="ECO:0000256" key="2">
    <source>
        <dbReference type="ARBA" id="ARBA00011313"/>
    </source>
</evidence>
<dbReference type="EMBL" id="ON064100">
    <property type="protein sequence ID" value="UXD78792.1"/>
    <property type="molecule type" value="Genomic_DNA"/>
</dbReference>
<evidence type="ECO:0000313" key="4">
    <source>
        <dbReference type="EMBL" id="UXD78750.1"/>
    </source>
</evidence>
<comment type="subunit">
    <text evidence="2">Component of complex II composed of eight subunits in plants: four classical SDH subunits SDH1, SDH2, SDH3 and SDH4 (a flavoprotein (FP), an iron-sulfur protein (IP), and a cytochrome b composed of a large and a small subunit.), as well as four subunits unknown in mitochondria from bacteria and heterotrophic eukaryotes.</text>
</comment>
<sequence>MVLAFCRRGSVIPICLYLLVGRYMKERISGLRNESSKTKRSGLFQRITAAFLLPFIFIYKKVSSTFLPNLSLFWHINEGIEDIMADHVHQEMTRNFILVYLRLFLLIVIKDFFLSLVSFLNKSKNLMDLTLTLYGIRFNTSCIPLTLPGIGIA</sequence>
<name>A0A977PLF5_9GENT</name>
<dbReference type="GO" id="GO:0006099">
    <property type="term" value="P:tricarboxylic acid cycle"/>
    <property type="evidence" value="ECO:0007669"/>
    <property type="project" value="InterPro"/>
</dbReference>
<dbReference type="EMBL" id="ON064099">
    <property type="protein sequence ID" value="UXD78750.1"/>
    <property type="molecule type" value="Genomic_DNA"/>
</dbReference>
<dbReference type="SUPFAM" id="SSF81343">
    <property type="entry name" value="Fumarate reductase respiratory complex transmembrane subunits"/>
    <property type="match status" value="1"/>
</dbReference>
<evidence type="ECO:0000256" key="3">
    <source>
        <dbReference type="SAM" id="Phobius"/>
    </source>
</evidence>
<comment type="subcellular location">
    <subcellularLocation>
        <location evidence="1">Mitochondrion inner membrane</location>
        <topology evidence="1">Single-pass membrane protein</topology>
    </subcellularLocation>
</comment>
<organism evidence="4">
    <name type="scientific">Psychotria viridis</name>
    <dbReference type="NCBI Taxonomy" id="189196"/>
    <lineage>
        <taxon>Eukaryota</taxon>
        <taxon>Viridiplantae</taxon>
        <taxon>Streptophyta</taxon>
        <taxon>Embryophyta</taxon>
        <taxon>Tracheophyta</taxon>
        <taxon>Spermatophyta</taxon>
        <taxon>Magnoliopsida</taxon>
        <taxon>eudicotyledons</taxon>
        <taxon>Gunneridae</taxon>
        <taxon>Pentapetalae</taxon>
        <taxon>asterids</taxon>
        <taxon>lamiids</taxon>
        <taxon>Gentianales</taxon>
        <taxon>Rubiaceae</taxon>
        <taxon>Rubioideae</taxon>
        <taxon>Psychotrieae</taxon>
        <taxon>Psychotria</taxon>
    </lineage>
</organism>
<evidence type="ECO:0000256" key="1">
    <source>
        <dbReference type="ARBA" id="ARBA00004434"/>
    </source>
</evidence>
<dbReference type="RefSeq" id="YP_010502973.1">
    <property type="nucleotide sequence ID" value="NC_066984.1"/>
</dbReference>
<keyword evidence="3" id="KW-0472">Membrane</keyword>
<feature type="transmembrane region" description="Helical" evidence="3">
    <location>
        <begin position="6"/>
        <end position="23"/>
    </location>
</feature>
<dbReference type="AlphaFoldDB" id="A0A977PLF5"/>
<accession>A0A977PLF5</accession>
<geneLocation type="mitochondrion" evidence="4"/>
<keyword evidence="3" id="KW-0812">Transmembrane</keyword>
<dbReference type="InterPro" id="IPR044963">
    <property type="entry name" value="SDH4"/>
</dbReference>
<keyword evidence="3" id="KW-1133">Transmembrane helix</keyword>
<proteinExistence type="predicted"/>
<feature type="transmembrane region" description="Helical" evidence="3">
    <location>
        <begin position="43"/>
        <end position="59"/>
    </location>
</feature>
<protein>
    <submittedName>
        <fullName evidence="4">Succinate dehydrogenase subunit 4</fullName>
    </submittedName>
</protein>
<dbReference type="GO" id="GO:0006121">
    <property type="term" value="P:mitochondrial electron transport, succinate to ubiquinone"/>
    <property type="evidence" value="ECO:0007669"/>
    <property type="project" value="InterPro"/>
</dbReference>
<keyword evidence="4" id="KW-0496">Mitochondrion</keyword>
<dbReference type="GO" id="GO:0045273">
    <property type="term" value="C:respiratory chain complex II (succinate dehydrogenase)"/>
    <property type="evidence" value="ECO:0007669"/>
    <property type="project" value="InterPro"/>
</dbReference>